<reference evidence="1" key="1">
    <citation type="journal article" date="2014" name="Front. Microbiol.">
        <title>High frequency of phylogenetically diverse reductive dehalogenase-homologous genes in deep subseafloor sedimentary metagenomes.</title>
        <authorList>
            <person name="Kawai M."/>
            <person name="Futagami T."/>
            <person name="Toyoda A."/>
            <person name="Takaki Y."/>
            <person name="Nishi S."/>
            <person name="Hori S."/>
            <person name="Arai W."/>
            <person name="Tsubouchi T."/>
            <person name="Morono Y."/>
            <person name="Uchiyama I."/>
            <person name="Ito T."/>
            <person name="Fujiyama A."/>
            <person name="Inagaki F."/>
            <person name="Takami H."/>
        </authorList>
    </citation>
    <scope>NUCLEOTIDE SEQUENCE</scope>
    <source>
        <strain evidence="1">Expedition CK06-06</strain>
    </source>
</reference>
<accession>X1VVR5</accession>
<comment type="caution">
    <text evidence="1">The sequence shown here is derived from an EMBL/GenBank/DDBJ whole genome shotgun (WGS) entry which is preliminary data.</text>
</comment>
<dbReference type="Gene3D" id="3.40.50.2000">
    <property type="entry name" value="Glycogen Phosphorylase B"/>
    <property type="match status" value="1"/>
</dbReference>
<sequence>MAAPQMLKTTYDDLSGKPYLTAKDEYIKKFRSLIQSDKLKVGIRWLSMPREGVCNTLGDAYLSRKFPANLMFEATMQDHVQLYSLQRDEGVDDLSRMSGIVDLSSLLQSWEDTAGAIANLDLVISSCTSVPHLAAAMGIESWIVIPLMAYYTWAVPGEKTVWYDSAKLFRQEVYGRWDEPFKRIKETLNAYKKIN</sequence>
<protein>
    <submittedName>
        <fullName evidence="1">Uncharacterized protein</fullName>
    </submittedName>
</protein>
<dbReference type="AlphaFoldDB" id="X1VVR5"/>
<organism evidence="1">
    <name type="scientific">marine sediment metagenome</name>
    <dbReference type="NCBI Taxonomy" id="412755"/>
    <lineage>
        <taxon>unclassified sequences</taxon>
        <taxon>metagenomes</taxon>
        <taxon>ecological metagenomes</taxon>
    </lineage>
</organism>
<name>X1VVR5_9ZZZZ</name>
<dbReference type="EMBL" id="BARW01037031">
    <property type="protein sequence ID" value="GAJ22231.1"/>
    <property type="molecule type" value="Genomic_DNA"/>
</dbReference>
<proteinExistence type="predicted"/>
<gene>
    <name evidence="1" type="ORF">S12H4_57297</name>
</gene>
<dbReference type="SUPFAM" id="SSF53756">
    <property type="entry name" value="UDP-Glycosyltransferase/glycogen phosphorylase"/>
    <property type="match status" value="1"/>
</dbReference>
<evidence type="ECO:0000313" key="1">
    <source>
        <dbReference type="EMBL" id="GAJ22231.1"/>
    </source>
</evidence>